<evidence type="ECO:0000256" key="9">
    <source>
        <dbReference type="ARBA" id="ARBA00023277"/>
    </source>
</evidence>
<dbReference type="GO" id="GO:0008108">
    <property type="term" value="F:UDP-glucose:hexose-1-phosphate uridylyltransferase activity"/>
    <property type="evidence" value="ECO:0007669"/>
    <property type="project" value="UniProtKB-UniRule"/>
</dbReference>
<dbReference type="AlphaFoldDB" id="A0A5R9BTZ8"/>
<dbReference type="InterPro" id="IPR023425">
    <property type="entry name" value="GalP_uridyl_Trfase_II_CS"/>
</dbReference>
<dbReference type="InterPro" id="IPR000766">
    <property type="entry name" value="GalP_uridyl_Trfase_II"/>
</dbReference>
<evidence type="ECO:0000256" key="1">
    <source>
        <dbReference type="ARBA" id="ARBA00001107"/>
    </source>
</evidence>
<dbReference type="HAMAP" id="MF_00571">
    <property type="entry name" value="GalP_UDP_trans"/>
    <property type="match status" value="1"/>
</dbReference>
<evidence type="ECO:0000256" key="6">
    <source>
        <dbReference type="ARBA" id="ARBA00022679"/>
    </source>
</evidence>
<dbReference type="InterPro" id="IPR005849">
    <property type="entry name" value="GalP_Utransf_N"/>
</dbReference>
<name>A0A5R9BTZ8_9LACO</name>
<evidence type="ECO:0000256" key="2">
    <source>
        <dbReference type="ARBA" id="ARBA00004496"/>
    </source>
</evidence>
<evidence type="ECO:0000313" key="14">
    <source>
        <dbReference type="Proteomes" id="UP000305541"/>
    </source>
</evidence>
<evidence type="ECO:0000256" key="3">
    <source>
        <dbReference type="ARBA" id="ARBA00004947"/>
    </source>
</evidence>
<gene>
    <name evidence="10 13" type="primary">galT</name>
    <name evidence="13" type="ORF">FEZ51_09240</name>
</gene>
<evidence type="ECO:0000259" key="12">
    <source>
        <dbReference type="Pfam" id="PF02744"/>
    </source>
</evidence>
<protein>
    <recommendedName>
        <fullName evidence="10">Galactose-1-phosphate uridylyltransferase</fullName>
        <shortName evidence="10">Gal-1-P uridylyltransferase</shortName>
        <ecNumber evidence="10">2.7.7.12</ecNumber>
    </recommendedName>
    <alternativeName>
        <fullName evidence="10">UDP-glucose--hexose-1-phosphate uridylyltransferase</fullName>
    </alternativeName>
</protein>
<dbReference type="InterPro" id="IPR005850">
    <property type="entry name" value="GalP_Utransf_C"/>
</dbReference>
<dbReference type="PANTHER" id="PTHR39191">
    <property type="entry name" value="GALACTOSE-1-PHOSPHATE URIDYLYLTRANSFERASE"/>
    <property type="match status" value="1"/>
</dbReference>
<evidence type="ECO:0000256" key="4">
    <source>
        <dbReference type="ARBA" id="ARBA00008706"/>
    </source>
</evidence>
<dbReference type="NCBIfam" id="TIGR01239">
    <property type="entry name" value="galT_2"/>
    <property type="match status" value="1"/>
</dbReference>
<dbReference type="Proteomes" id="UP000305541">
    <property type="component" value="Unassembled WGS sequence"/>
</dbReference>
<evidence type="ECO:0000256" key="5">
    <source>
        <dbReference type="ARBA" id="ARBA00022490"/>
    </source>
</evidence>
<feature type="domain" description="Galactose-1-phosphate uridyl transferase C-terminal" evidence="12">
    <location>
        <begin position="238"/>
        <end position="431"/>
    </location>
</feature>
<keyword evidence="9 10" id="KW-0119">Carbohydrate metabolism</keyword>
<accession>A0A5R9BTZ8</accession>
<comment type="subcellular location">
    <subcellularLocation>
        <location evidence="2 10">Cytoplasm</location>
    </subcellularLocation>
</comment>
<comment type="catalytic activity">
    <reaction evidence="1 10">
        <text>alpha-D-galactose 1-phosphate + UDP-alpha-D-glucose = alpha-D-glucose 1-phosphate + UDP-alpha-D-galactose</text>
        <dbReference type="Rhea" id="RHEA:13989"/>
        <dbReference type="ChEBI" id="CHEBI:58336"/>
        <dbReference type="ChEBI" id="CHEBI:58601"/>
        <dbReference type="ChEBI" id="CHEBI:58885"/>
        <dbReference type="ChEBI" id="CHEBI:66914"/>
        <dbReference type="EC" id="2.7.7.12"/>
    </reaction>
</comment>
<evidence type="ECO:0000256" key="10">
    <source>
        <dbReference type="HAMAP-Rule" id="MF_00571"/>
    </source>
</evidence>
<dbReference type="PANTHER" id="PTHR39191:SF1">
    <property type="entry name" value="DUF4922 DOMAIN-CONTAINING PROTEIN"/>
    <property type="match status" value="1"/>
</dbReference>
<dbReference type="PROSITE" id="PS01163">
    <property type="entry name" value="GAL_P_UDP_TRANSF_II"/>
    <property type="match status" value="1"/>
</dbReference>
<dbReference type="GO" id="GO:0006012">
    <property type="term" value="P:galactose metabolic process"/>
    <property type="evidence" value="ECO:0007669"/>
    <property type="project" value="UniProtKB-UniRule"/>
</dbReference>
<evidence type="ECO:0000313" key="13">
    <source>
        <dbReference type="EMBL" id="TLQ03471.1"/>
    </source>
</evidence>
<evidence type="ECO:0000256" key="7">
    <source>
        <dbReference type="ARBA" id="ARBA00022695"/>
    </source>
</evidence>
<feature type="domain" description="Galactose-1-phosphate uridyl transferase N-terminal" evidence="11">
    <location>
        <begin position="23"/>
        <end position="222"/>
    </location>
</feature>
<dbReference type="GO" id="GO:0005737">
    <property type="term" value="C:cytoplasm"/>
    <property type="evidence" value="ECO:0007669"/>
    <property type="project" value="UniProtKB-SubCell"/>
</dbReference>
<evidence type="ECO:0000256" key="8">
    <source>
        <dbReference type="ARBA" id="ARBA00023144"/>
    </source>
</evidence>
<dbReference type="PIRSF" id="PIRSF006005">
    <property type="entry name" value="GalT_BS"/>
    <property type="match status" value="1"/>
</dbReference>
<keyword evidence="6 10" id="KW-0808">Transferase</keyword>
<comment type="similarity">
    <text evidence="4 10">Belongs to the galactose-1-phosphate uridylyltransferase type 2 family.</text>
</comment>
<dbReference type="Pfam" id="PF02744">
    <property type="entry name" value="GalP_UDP_tr_C"/>
    <property type="match status" value="1"/>
</dbReference>
<dbReference type="UniPathway" id="UPA00214"/>
<organism evidence="13 14">
    <name type="scientific">Pediococcus stilesii</name>
    <dbReference type="NCBI Taxonomy" id="331679"/>
    <lineage>
        <taxon>Bacteria</taxon>
        <taxon>Bacillati</taxon>
        <taxon>Bacillota</taxon>
        <taxon>Bacilli</taxon>
        <taxon>Lactobacillales</taxon>
        <taxon>Lactobacillaceae</taxon>
        <taxon>Pediococcus</taxon>
    </lineage>
</organism>
<keyword evidence="7 10" id="KW-0548">Nucleotidyltransferase</keyword>
<keyword evidence="8 10" id="KW-0299">Galactose metabolism</keyword>
<proteinExistence type="inferred from homology"/>
<dbReference type="OrthoDB" id="2293at2"/>
<dbReference type="EMBL" id="VBTH01000022">
    <property type="protein sequence ID" value="TLQ03471.1"/>
    <property type="molecule type" value="Genomic_DNA"/>
</dbReference>
<sequence>MSNNAIQALLELGYKTKAVQKGDERYVINQVRALIGDQADSPDTPVRASSIIEQLTQVAIRNQKIDDTITDREILAGQLMDLITPRPSSINQRFNRINEENGSRAATDYFYELCRMDNDIQTAAIAKNIEYTAADLEVTINLSKPEKDPKAIAQAAKTASATYPQCQLCLENEGYLGRVGYPARSNHRIIKIQVNSEPWGFQYSPYAYFPEHAIFIDQIHRPMKINRQTFENLIEIVEKFPHYFVGSNADLPIVGGSMLSHEHYQGGRHIFPMMKAPIVQNVRLNQIPDVAAGIIQWPMTAIRLKSTNRESIINAAEAIHEKWQNYSDPTLDIRAISNGQKHHTVTPIAYRKGADFIIDIVLRDNQTSAQYPDGIFHPHQDVQHIKKENIGLIEVMGRAIFPPRLIPEMEEVKNFLLNQPNAIADYHQQWAEELHQHNSVTADNVEKVIQDGIGATFKRVLEDAGVFKWDSAGREGLQKFISKLN</sequence>
<dbReference type="Pfam" id="PF01087">
    <property type="entry name" value="GalP_UDP_transf"/>
    <property type="match status" value="1"/>
</dbReference>
<dbReference type="EC" id="2.7.7.12" evidence="10"/>
<evidence type="ECO:0000259" key="11">
    <source>
        <dbReference type="Pfam" id="PF01087"/>
    </source>
</evidence>
<keyword evidence="5 10" id="KW-0963">Cytoplasm</keyword>
<comment type="pathway">
    <text evidence="3 10">Carbohydrate metabolism; galactose metabolism.</text>
</comment>
<comment type="caution">
    <text evidence="13">The sequence shown here is derived from an EMBL/GenBank/DDBJ whole genome shotgun (WGS) entry which is preliminary data.</text>
</comment>
<reference evidence="13 14" key="1">
    <citation type="submission" date="2019-05" db="EMBL/GenBank/DDBJ databases">
        <title>The metagenome of a microbial culture collection derived from dairy environment covers the genomic content of the human microbiome.</title>
        <authorList>
            <person name="Roder T."/>
            <person name="Wuthrich D."/>
            <person name="Sattari Z."/>
            <person name="Von Ah U."/>
            <person name="Bar C."/>
            <person name="Ronchi F."/>
            <person name="Macpherson A.J."/>
            <person name="Ganal-Vonarburg S.C."/>
            <person name="Bruggmann R."/>
            <person name="Vergeres G."/>
        </authorList>
    </citation>
    <scope>NUCLEOTIDE SEQUENCE [LARGE SCALE GENOMIC DNA]</scope>
    <source>
        <strain evidence="13 14">FAM 18815</strain>
    </source>
</reference>
<dbReference type="RefSeq" id="WP_138474858.1">
    <property type="nucleotide sequence ID" value="NZ_VBTH01000022.1"/>
</dbReference>